<protein>
    <submittedName>
        <fullName evidence="2">Uncharacterized protein</fullName>
    </submittedName>
</protein>
<dbReference type="AlphaFoldDB" id="A0A0E0CRC8"/>
<evidence type="ECO:0000256" key="1">
    <source>
        <dbReference type="SAM" id="MobiDB-lite"/>
    </source>
</evidence>
<reference evidence="2" key="1">
    <citation type="submission" date="2015-04" db="UniProtKB">
        <authorList>
            <consortium name="EnsemblPlants"/>
        </authorList>
    </citation>
    <scope>IDENTIFICATION</scope>
</reference>
<accession>A0A0E0CRC8</accession>
<dbReference type="Proteomes" id="UP000008021">
    <property type="component" value="Chromosome 2"/>
</dbReference>
<reference evidence="2" key="2">
    <citation type="submission" date="2018-05" db="EMBL/GenBank/DDBJ databases">
        <title>OmerRS3 (Oryza meridionalis Reference Sequence Version 3).</title>
        <authorList>
            <person name="Zhang J."/>
            <person name="Kudrna D."/>
            <person name="Lee S."/>
            <person name="Talag J."/>
            <person name="Welchert J."/>
            <person name="Wing R.A."/>
        </authorList>
    </citation>
    <scope>NUCLEOTIDE SEQUENCE [LARGE SCALE GENOMIC DNA]</scope>
    <source>
        <strain evidence="2">cv. OR44</strain>
    </source>
</reference>
<proteinExistence type="predicted"/>
<sequence length="126" mass="14152">MAGIGTMFNSIIFIASMFGVKFYVIEKIVSEILKENAAGKSSYNKVEFDMEFQDMGFNADAVGGNEGMGVRDGKGYAFVHIATGFSHCPHPLYLKQMQQCRRGHHQKQKQKALECKKLQKPKDETL</sequence>
<dbReference type="EnsemblPlants" id="OMERI02G30810.1">
    <property type="protein sequence ID" value="OMERI02G30810.1"/>
    <property type="gene ID" value="OMERI02G30810"/>
</dbReference>
<dbReference type="HOGENOM" id="CLU_1985130_0_0_1"/>
<keyword evidence="3" id="KW-1185">Reference proteome</keyword>
<feature type="region of interest" description="Disordered" evidence="1">
    <location>
        <begin position="103"/>
        <end position="126"/>
    </location>
</feature>
<evidence type="ECO:0000313" key="3">
    <source>
        <dbReference type="Proteomes" id="UP000008021"/>
    </source>
</evidence>
<dbReference type="Gramene" id="OMERI02G30810.1">
    <property type="protein sequence ID" value="OMERI02G30810.1"/>
    <property type="gene ID" value="OMERI02G30810"/>
</dbReference>
<evidence type="ECO:0000313" key="2">
    <source>
        <dbReference type="EnsemblPlants" id="OMERI02G30810.1"/>
    </source>
</evidence>
<name>A0A0E0CRC8_9ORYZ</name>
<organism evidence="2">
    <name type="scientific">Oryza meridionalis</name>
    <dbReference type="NCBI Taxonomy" id="40149"/>
    <lineage>
        <taxon>Eukaryota</taxon>
        <taxon>Viridiplantae</taxon>
        <taxon>Streptophyta</taxon>
        <taxon>Embryophyta</taxon>
        <taxon>Tracheophyta</taxon>
        <taxon>Spermatophyta</taxon>
        <taxon>Magnoliopsida</taxon>
        <taxon>Liliopsida</taxon>
        <taxon>Poales</taxon>
        <taxon>Poaceae</taxon>
        <taxon>BOP clade</taxon>
        <taxon>Oryzoideae</taxon>
        <taxon>Oryzeae</taxon>
        <taxon>Oryzinae</taxon>
        <taxon>Oryza</taxon>
    </lineage>
</organism>
<feature type="compositionally biased region" description="Basic and acidic residues" evidence="1">
    <location>
        <begin position="111"/>
        <end position="126"/>
    </location>
</feature>